<dbReference type="EMBL" id="CAEZXS010000132">
    <property type="protein sequence ID" value="CAB4704638.1"/>
    <property type="molecule type" value="Genomic_DNA"/>
</dbReference>
<dbReference type="InterPro" id="IPR036788">
    <property type="entry name" value="T_IF-3_C_sf"/>
</dbReference>
<dbReference type="InterPro" id="IPR001288">
    <property type="entry name" value="Translation_initiation_fac_3"/>
</dbReference>
<dbReference type="InterPro" id="IPR019814">
    <property type="entry name" value="Translation_initiation_fac_3_N"/>
</dbReference>
<dbReference type="GO" id="GO:0005829">
    <property type="term" value="C:cytosol"/>
    <property type="evidence" value="ECO:0007669"/>
    <property type="project" value="TreeGrafter"/>
</dbReference>
<evidence type="ECO:0000313" key="7">
    <source>
        <dbReference type="EMBL" id="CAB4704638.1"/>
    </source>
</evidence>
<feature type="coiled-coil region" evidence="4">
    <location>
        <begin position="216"/>
        <end position="249"/>
    </location>
</feature>
<dbReference type="GO" id="GO:0003743">
    <property type="term" value="F:translation initiation factor activity"/>
    <property type="evidence" value="ECO:0007669"/>
    <property type="project" value="UniProtKB-KW"/>
</dbReference>
<dbReference type="GO" id="GO:0032790">
    <property type="term" value="P:ribosome disassembly"/>
    <property type="evidence" value="ECO:0007669"/>
    <property type="project" value="TreeGrafter"/>
</dbReference>
<dbReference type="EMBL" id="CAFBQW010000124">
    <property type="protein sequence ID" value="CAB5067191.1"/>
    <property type="molecule type" value="Genomic_DNA"/>
</dbReference>
<reference evidence="7" key="1">
    <citation type="submission" date="2020-05" db="EMBL/GenBank/DDBJ databases">
        <authorList>
            <person name="Chiriac C."/>
            <person name="Salcher M."/>
            <person name="Ghai R."/>
            <person name="Kavagutti S V."/>
        </authorList>
    </citation>
    <scope>NUCLEOTIDE SEQUENCE</scope>
</reference>
<dbReference type="SUPFAM" id="SSF55200">
    <property type="entry name" value="Translation initiation factor IF3, C-terminal domain"/>
    <property type="match status" value="1"/>
</dbReference>
<dbReference type="PANTHER" id="PTHR10938:SF0">
    <property type="entry name" value="TRANSLATION INITIATION FACTOR IF-3, MITOCHONDRIAL"/>
    <property type="match status" value="1"/>
</dbReference>
<evidence type="ECO:0000256" key="3">
    <source>
        <dbReference type="ARBA" id="ARBA00022917"/>
    </source>
</evidence>
<comment type="similarity">
    <text evidence="1">Belongs to the IF-3 family.</text>
</comment>
<evidence type="ECO:0000259" key="6">
    <source>
        <dbReference type="Pfam" id="PF05198"/>
    </source>
</evidence>
<sequence>MPEALSIARSMDLDLVEVAPEARPPVCRIMNFTKFKYEAQQRAKESRKKATNIIVKEMKYRPKIGSGDFETKTRKVAQFLTEGHKVKVTIMFRGREMQHPELGRRILDRVAAEVVNVGKVEIMAKQDGRNMTMVLGPDKKAQDMVKAQEKKASEAAAAAEHAEERMDAIMADATPEAPELVGISADGHTAQEAQEVETVESAEEVEAAEVVEEVLEAEAEIELEAEIEAVAEVEEVVETQEVIEEAENEAEPAVVGEAN</sequence>
<dbReference type="GO" id="GO:0016020">
    <property type="term" value="C:membrane"/>
    <property type="evidence" value="ECO:0007669"/>
    <property type="project" value="TreeGrafter"/>
</dbReference>
<dbReference type="AlphaFoldDB" id="A0A6J6Q793"/>
<organism evidence="7">
    <name type="scientific">freshwater metagenome</name>
    <dbReference type="NCBI Taxonomy" id="449393"/>
    <lineage>
        <taxon>unclassified sequences</taxon>
        <taxon>metagenomes</taxon>
        <taxon>ecological metagenomes</taxon>
    </lineage>
</organism>
<dbReference type="PROSITE" id="PS00938">
    <property type="entry name" value="IF3"/>
    <property type="match status" value="1"/>
</dbReference>
<evidence type="ECO:0000313" key="8">
    <source>
        <dbReference type="EMBL" id="CAB5067191.1"/>
    </source>
</evidence>
<keyword evidence="4" id="KW-0175">Coiled coil</keyword>
<dbReference type="NCBIfam" id="TIGR00168">
    <property type="entry name" value="infC"/>
    <property type="match status" value="1"/>
</dbReference>
<evidence type="ECO:0000256" key="2">
    <source>
        <dbReference type="ARBA" id="ARBA00022540"/>
    </source>
</evidence>
<keyword evidence="2" id="KW-0396">Initiation factor</keyword>
<feature type="domain" description="Translation initiation factor 3 N-terminal" evidence="6">
    <location>
        <begin position="3"/>
        <end position="45"/>
    </location>
</feature>
<dbReference type="Gene3D" id="3.30.110.10">
    <property type="entry name" value="Translation initiation factor 3 (IF-3), C-terminal domain"/>
    <property type="match status" value="1"/>
</dbReference>
<dbReference type="Gene3D" id="3.10.20.80">
    <property type="entry name" value="Translation initiation factor 3 (IF-3), N-terminal domain"/>
    <property type="match status" value="1"/>
</dbReference>
<dbReference type="Pfam" id="PF05198">
    <property type="entry name" value="IF3_N"/>
    <property type="match status" value="1"/>
</dbReference>
<protein>
    <submittedName>
        <fullName evidence="7">Unannotated protein</fullName>
    </submittedName>
</protein>
<name>A0A6J6Q793_9ZZZZ</name>
<evidence type="ECO:0000259" key="5">
    <source>
        <dbReference type="Pfam" id="PF00707"/>
    </source>
</evidence>
<dbReference type="GO" id="GO:0043022">
    <property type="term" value="F:ribosome binding"/>
    <property type="evidence" value="ECO:0007669"/>
    <property type="project" value="TreeGrafter"/>
</dbReference>
<accession>A0A6J6Q793</accession>
<proteinExistence type="inferred from homology"/>
<dbReference type="InterPro" id="IPR019813">
    <property type="entry name" value="Translation_initiation_fac3_CS"/>
</dbReference>
<dbReference type="SUPFAM" id="SSF54364">
    <property type="entry name" value="Translation initiation factor IF3, N-terminal domain"/>
    <property type="match status" value="1"/>
</dbReference>
<evidence type="ECO:0000256" key="4">
    <source>
        <dbReference type="SAM" id="Coils"/>
    </source>
</evidence>
<dbReference type="InterPro" id="IPR036787">
    <property type="entry name" value="T_IF-3_N_sf"/>
</dbReference>
<gene>
    <name evidence="7" type="ORF">UFOPK2582_01110</name>
    <name evidence="8" type="ORF">UFOPK4354_01147</name>
</gene>
<feature type="domain" description="Translation initiation factor 3 C-terminal" evidence="5">
    <location>
        <begin position="54"/>
        <end position="137"/>
    </location>
</feature>
<evidence type="ECO:0000256" key="1">
    <source>
        <dbReference type="ARBA" id="ARBA00005439"/>
    </source>
</evidence>
<dbReference type="PANTHER" id="PTHR10938">
    <property type="entry name" value="TRANSLATION INITIATION FACTOR IF-3"/>
    <property type="match status" value="1"/>
</dbReference>
<dbReference type="FunFam" id="3.30.110.10:FF:000001">
    <property type="entry name" value="Translation initiation factor IF-3"/>
    <property type="match status" value="1"/>
</dbReference>
<keyword evidence="3" id="KW-0648">Protein biosynthesis</keyword>
<dbReference type="Pfam" id="PF00707">
    <property type="entry name" value="IF3_C"/>
    <property type="match status" value="1"/>
</dbReference>
<dbReference type="InterPro" id="IPR019815">
    <property type="entry name" value="Translation_initiation_fac_3_C"/>
</dbReference>